<reference evidence="2" key="1">
    <citation type="submission" date="2023-07" db="EMBL/GenBank/DDBJ databases">
        <authorList>
            <consortium name="CYATHOMIX"/>
        </authorList>
    </citation>
    <scope>NUCLEOTIDE SEQUENCE</scope>
    <source>
        <strain evidence="2">N/A</strain>
    </source>
</reference>
<keyword evidence="3" id="KW-1185">Reference proteome</keyword>
<keyword evidence="1" id="KW-0732">Signal</keyword>
<comment type="caution">
    <text evidence="2">The sequence shown here is derived from an EMBL/GenBank/DDBJ whole genome shotgun (WGS) entry which is preliminary data.</text>
</comment>
<dbReference type="EMBL" id="CATQJL010000316">
    <property type="protein sequence ID" value="CAJ0605733.1"/>
    <property type="molecule type" value="Genomic_DNA"/>
</dbReference>
<dbReference type="AlphaFoldDB" id="A0AA36MD23"/>
<feature type="chain" id="PRO_5041206128" evidence="1">
    <location>
        <begin position="20"/>
        <end position="72"/>
    </location>
</feature>
<gene>
    <name evidence="2" type="ORF">CYNAS_LOCUS17716</name>
</gene>
<feature type="signal peptide" evidence="1">
    <location>
        <begin position="1"/>
        <end position="19"/>
    </location>
</feature>
<evidence type="ECO:0000256" key="1">
    <source>
        <dbReference type="SAM" id="SignalP"/>
    </source>
</evidence>
<proteinExistence type="predicted"/>
<evidence type="ECO:0000313" key="2">
    <source>
        <dbReference type="EMBL" id="CAJ0605733.1"/>
    </source>
</evidence>
<dbReference type="Proteomes" id="UP001176961">
    <property type="component" value="Unassembled WGS sequence"/>
</dbReference>
<protein>
    <submittedName>
        <fullName evidence="2">Uncharacterized protein</fullName>
    </submittedName>
</protein>
<sequence length="72" mass="8372">MLSVKLVLLFVLLAASVLAVPSQYEVLTREKRQMDWRRYYSRWGRGSSSWGPRGGTFGGRKWSYPTFGRWGQ</sequence>
<evidence type="ECO:0000313" key="3">
    <source>
        <dbReference type="Proteomes" id="UP001176961"/>
    </source>
</evidence>
<name>A0AA36MD23_CYLNA</name>
<organism evidence="2 3">
    <name type="scientific">Cylicocyclus nassatus</name>
    <name type="common">Nematode worm</name>
    <dbReference type="NCBI Taxonomy" id="53992"/>
    <lineage>
        <taxon>Eukaryota</taxon>
        <taxon>Metazoa</taxon>
        <taxon>Ecdysozoa</taxon>
        <taxon>Nematoda</taxon>
        <taxon>Chromadorea</taxon>
        <taxon>Rhabditida</taxon>
        <taxon>Rhabditina</taxon>
        <taxon>Rhabditomorpha</taxon>
        <taxon>Strongyloidea</taxon>
        <taxon>Strongylidae</taxon>
        <taxon>Cylicocyclus</taxon>
    </lineage>
</organism>
<accession>A0AA36MD23</accession>